<feature type="region of interest" description="Disordered" evidence="1">
    <location>
        <begin position="226"/>
        <end position="256"/>
    </location>
</feature>
<comment type="caution">
    <text evidence="2">The sequence shown here is derived from an EMBL/GenBank/DDBJ whole genome shotgun (WGS) entry which is preliminary data.</text>
</comment>
<dbReference type="Proteomes" id="UP001218218">
    <property type="component" value="Unassembled WGS sequence"/>
</dbReference>
<accession>A0AAD6Z314</accession>
<organism evidence="2 3">
    <name type="scientific">Mycena albidolilacea</name>
    <dbReference type="NCBI Taxonomy" id="1033008"/>
    <lineage>
        <taxon>Eukaryota</taxon>
        <taxon>Fungi</taxon>
        <taxon>Dikarya</taxon>
        <taxon>Basidiomycota</taxon>
        <taxon>Agaricomycotina</taxon>
        <taxon>Agaricomycetes</taxon>
        <taxon>Agaricomycetidae</taxon>
        <taxon>Agaricales</taxon>
        <taxon>Marasmiineae</taxon>
        <taxon>Mycenaceae</taxon>
        <taxon>Mycena</taxon>
    </lineage>
</organism>
<reference evidence="2" key="1">
    <citation type="submission" date="2023-03" db="EMBL/GenBank/DDBJ databases">
        <title>Massive genome expansion in bonnet fungi (Mycena s.s.) driven by repeated elements and novel gene families across ecological guilds.</title>
        <authorList>
            <consortium name="Lawrence Berkeley National Laboratory"/>
            <person name="Harder C.B."/>
            <person name="Miyauchi S."/>
            <person name="Viragh M."/>
            <person name="Kuo A."/>
            <person name="Thoen E."/>
            <person name="Andreopoulos B."/>
            <person name="Lu D."/>
            <person name="Skrede I."/>
            <person name="Drula E."/>
            <person name="Henrissat B."/>
            <person name="Morin E."/>
            <person name="Kohler A."/>
            <person name="Barry K."/>
            <person name="LaButti K."/>
            <person name="Morin E."/>
            <person name="Salamov A."/>
            <person name="Lipzen A."/>
            <person name="Mereny Z."/>
            <person name="Hegedus B."/>
            <person name="Baldrian P."/>
            <person name="Stursova M."/>
            <person name="Weitz H."/>
            <person name="Taylor A."/>
            <person name="Grigoriev I.V."/>
            <person name="Nagy L.G."/>
            <person name="Martin F."/>
            <person name="Kauserud H."/>
        </authorList>
    </citation>
    <scope>NUCLEOTIDE SEQUENCE</scope>
    <source>
        <strain evidence="2">CBHHK002</strain>
    </source>
</reference>
<feature type="region of interest" description="Disordered" evidence="1">
    <location>
        <begin position="189"/>
        <end position="210"/>
    </location>
</feature>
<evidence type="ECO:0000313" key="2">
    <source>
        <dbReference type="EMBL" id="KAJ7305666.1"/>
    </source>
</evidence>
<sequence>MSVGFLSLPFSLSLLPQDSSHGLWIDGSIAGFIARRLLHSGGTRLLLWEWHTSWRPIKNISVNHPLWLTYTCRYPPTPTVWQRPELVGRNQASRLVGIGPPPGRTNIHQRSASLNDPSTPTPARYYSQHLPPIAEPSQMDVLMNMVQRLLDDNTEIKQRLGVLETGGISPSTPAPAKRGIAAQRGGRITQAKTRGQRRHVTAVGGGGSENNIAIDPALDASSASDFAIDTDYPSDNPSDVATDYRSDASTDHPSDACDSAGPIALNSLDLSDVELRLLQSFVTKVFRRVCDVSESHWPDPLSVRTNELTDEVYPSPFFEFGITYTRNASLCIQVAKQAMKDLKDRAAWPSGLKREPTEPEPWDLPLLNELAKESFRNLKKSWRTQTNPNAAARAKIGRQSERQNKRRKAVALGRPPTADHVALGSAALGRGTADTPSAA</sequence>
<keyword evidence="3" id="KW-1185">Reference proteome</keyword>
<gene>
    <name evidence="2" type="ORF">DFH08DRAFT_1054933</name>
</gene>
<proteinExistence type="predicted"/>
<evidence type="ECO:0000256" key="1">
    <source>
        <dbReference type="SAM" id="MobiDB-lite"/>
    </source>
</evidence>
<dbReference type="AlphaFoldDB" id="A0AAD6Z314"/>
<name>A0AAD6Z314_9AGAR</name>
<evidence type="ECO:0000313" key="3">
    <source>
        <dbReference type="Proteomes" id="UP001218218"/>
    </source>
</evidence>
<feature type="region of interest" description="Disordered" evidence="1">
    <location>
        <begin position="99"/>
        <end position="119"/>
    </location>
</feature>
<feature type="compositionally biased region" description="Polar residues" evidence="1">
    <location>
        <begin position="106"/>
        <end position="118"/>
    </location>
</feature>
<dbReference type="EMBL" id="JARIHO010000095">
    <property type="protein sequence ID" value="KAJ7305666.1"/>
    <property type="molecule type" value="Genomic_DNA"/>
</dbReference>
<feature type="region of interest" description="Disordered" evidence="1">
    <location>
        <begin position="382"/>
        <end position="439"/>
    </location>
</feature>
<protein>
    <submittedName>
        <fullName evidence="2">Uncharacterized protein</fullName>
    </submittedName>
</protein>
<feature type="region of interest" description="Disordered" evidence="1">
    <location>
        <begin position="165"/>
        <end position="184"/>
    </location>
</feature>
<feature type="compositionally biased region" description="Basic and acidic residues" evidence="1">
    <location>
        <begin position="242"/>
        <end position="255"/>
    </location>
</feature>